<gene>
    <name evidence="1" type="ORF">Sango_1261200</name>
</gene>
<sequence length="186" mass="21197">MRSALFIKTLVEARRRLLTPPRGSTDRRRRGRREHARTARVIMKIDCKVRVVDPTIHFRPADAQGVHLPHNDALIISATLANYTVQRTFVDFGSFADALFYEVYLPMELEPNTNTKMISILIVDVSSTHNIVPERSALNAFRCCSLHQPHEAEIPCLSRVSIGAPEYLVSTWRAGQKHPDWLLDEL</sequence>
<proteinExistence type="predicted"/>
<evidence type="ECO:0000313" key="1">
    <source>
        <dbReference type="EMBL" id="KAK4397857.1"/>
    </source>
</evidence>
<dbReference type="EMBL" id="JACGWL010000007">
    <property type="protein sequence ID" value="KAK4397857.1"/>
    <property type="molecule type" value="Genomic_DNA"/>
</dbReference>
<dbReference type="Proteomes" id="UP001289374">
    <property type="component" value="Unassembled WGS sequence"/>
</dbReference>
<reference evidence="1" key="1">
    <citation type="submission" date="2020-06" db="EMBL/GenBank/DDBJ databases">
        <authorList>
            <person name="Li T."/>
            <person name="Hu X."/>
            <person name="Zhang T."/>
            <person name="Song X."/>
            <person name="Zhang H."/>
            <person name="Dai N."/>
            <person name="Sheng W."/>
            <person name="Hou X."/>
            <person name="Wei L."/>
        </authorList>
    </citation>
    <scope>NUCLEOTIDE SEQUENCE</scope>
    <source>
        <strain evidence="1">K16</strain>
        <tissue evidence="1">Leaf</tissue>
    </source>
</reference>
<organism evidence="1 2">
    <name type="scientific">Sesamum angolense</name>
    <dbReference type="NCBI Taxonomy" id="2727404"/>
    <lineage>
        <taxon>Eukaryota</taxon>
        <taxon>Viridiplantae</taxon>
        <taxon>Streptophyta</taxon>
        <taxon>Embryophyta</taxon>
        <taxon>Tracheophyta</taxon>
        <taxon>Spermatophyta</taxon>
        <taxon>Magnoliopsida</taxon>
        <taxon>eudicotyledons</taxon>
        <taxon>Gunneridae</taxon>
        <taxon>Pentapetalae</taxon>
        <taxon>asterids</taxon>
        <taxon>lamiids</taxon>
        <taxon>Lamiales</taxon>
        <taxon>Pedaliaceae</taxon>
        <taxon>Sesamum</taxon>
    </lineage>
</organism>
<accession>A0AAE1WRD8</accession>
<comment type="caution">
    <text evidence="1">The sequence shown here is derived from an EMBL/GenBank/DDBJ whole genome shotgun (WGS) entry which is preliminary data.</text>
</comment>
<protein>
    <submittedName>
        <fullName evidence="1">Uncharacterized protein</fullName>
    </submittedName>
</protein>
<name>A0AAE1WRD8_9LAMI</name>
<reference evidence="1" key="2">
    <citation type="journal article" date="2024" name="Plant">
        <title>Genomic evolution and insights into agronomic trait innovations of Sesamum species.</title>
        <authorList>
            <person name="Miao H."/>
            <person name="Wang L."/>
            <person name="Qu L."/>
            <person name="Liu H."/>
            <person name="Sun Y."/>
            <person name="Le M."/>
            <person name="Wang Q."/>
            <person name="Wei S."/>
            <person name="Zheng Y."/>
            <person name="Lin W."/>
            <person name="Duan Y."/>
            <person name="Cao H."/>
            <person name="Xiong S."/>
            <person name="Wang X."/>
            <person name="Wei L."/>
            <person name="Li C."/>
            <person name="Ma Q."/>
            <person name="Ju M."/>
            <person name="Zhao R."/>
            <person name="Li G."/>
            <person name="Mu C."/>
            <person name="Tian Q."/>
            <person name="Mei H."/>
            <person name="Zhang T."/>
            <person name="Gao T."/>
            <person name="Zhang H."/>
        </authorList>
    </citation>
    <scope>NUCLEOTIDE SEQUENCE</scope>
    <source>
        <strain evidence="1">K16</strain>
    </source>
</reference>
<keyword evidence="2" id="KW-1185">Reference proteome</keyword>
<evidence type="ECO:0000313" key="2">
    <source>
        <dbReference type="Proteomes" id="UP001289374"/>
    </source>
</evidence>
<dbReference type="AlphaFoldDB" id="A0AAE1WRD8"/>